<dbReference type="Proteomes" id="UP001279734">
    <property type="component" value="Unassembled WGS sequence"/>
</dbReference>
<feature type="transmembrane region" description="Helical" evidence="1">
    <location>
        <begin position="20"/>
        <end position="39"/>
    </location>
</feature>
<keyword evidence="1" id="KW-0472">Membrane</keyword>
<comment type="caution">
    <text evidence="2">The sequence shown here is derived from an EMBL/GenBank/DDBJ whole genome shotgun (WGS) entry which is preliminary data.</text>
</comment>
<dbReference type="EMBL" id="BSYO01000009">
    <property type="protein sequence ID" value="GMH10157.1"/>
    <property type="molecule type" value="Genomic_DNA"/>
</dbReference>
<evidence type="ECO:0000256" key="1">
    <source>
        <dbReference type="SAM" id="Phobius"/>
    </source>
</evidence>
<accession>A0AAD3SGJ5</accession>
<name>A0AAD3SGJ5_NEPGR</name>
<gene>
    <name evidence="2" type="ORF">Nepgr_011998</name>
</gene>
<dbReference type="PANTHER" id="PTHR34658">
    <property type="entry name" value="OS01G0151800 PROTEIN"/>
    <property type="match status" value="1"/>
</dbReference>
<feature type="transmembrane region" description="Helical" evidence="1">
    <location>
        <begin position="91"/>
        <end position="111"/>
    </location>
</feature>
<dbReference type="AlphaFoldDB" id="A0AAD3SGJ5"/>
<keyword evidence="1" id="KW-0812">Transmembrane</keyword>
<organism evidence="2 3">
    <name type="scientific">Nepenthes gracilis</name>
    <name type="common">Slender pitcher plant</name>
    <dbReference type="NCBI Taxonomy" id="150966"/>
    <lineage>
        <taxon>Eukaryota</taxon>
        <taxon>Viridiplantae</taxon>
        <taxon>Streptophyta</taxon>
        <taxon>Embryophyta</taxon>
        <taxon>Tracheophyta</taxon>
        <taxon>Spermatophyta</taxon>
        <taxon>Magnoliopsida</taxon>
        <taxon>eudicotyledons</taxon>
        <taxon>Gunneridae</taxon>
        <taxon>Pentapetalae</taxon>
        <taxon>Caryophyllales</taxon>
        <taxon>Nepenthaceae</taxon>
        <taxon>Nepenthes</taxon>
    </lineage>
</organism>
<evidence type="ECO:0000313" key="3">
    <source>
        <dbReference type="Proteomes" id="UP001279734"/>
    </source>
</evidence>
<dbReference type="PANTHER" id="PTHR34658:SF2">
    <property type="entry name" value="OS01G0151800 PROTEIN"/>
    <property type="match status" value="1"/>
</dbReference>
<proteinExistence type="predicted"/>
<keyword evidence="3" id="KW-1185">Reference proteome</keyword>
<keyword evidence="1" id="KW-1133">Transmembrane helix</keyword>
<protein>
    <submittedName>
        <fullName evidence="2">Uncharacterized protein</fullName>
    </submittedName>
</protein>
<evidence type="ECO:0000313" key="2">
    <source>
        <dbReference type="EMBL" id="GMH10157.1"/>
    </source>
</evidence>
<sequence length="113" mass="12170">MSLSLFTSLVHRITSRRPLLLYAALWMAVLTVAVAIASFSPEMAFVVAISPSSSFSRPCDADTFVRVPIDLPSEVFCVPAHLFQRSKMDLIVPPVFAAVVVAASACVVRAFGL</sequence>
<reference evidence="2" key="1">
    <citation type="submission" date="2023-05" db="EMBL/GenBank/DDBJ databases">
        <title>Nepenthes gracilis genome sequencing.</title>
        <authorList>
            <person name="Fukushima K."/>
        </authorList>
    </citation>
    <scope>NUCLEOTIDE SEQUENCE</scope>
    <source>
        <strain evidence="2">SING2019-196</strain>
    </source>
</reference>